<evidence type="ECO:0000259" key="8">
    <source>
        <dbReference type="Pfam" id="PF01602"/>
    </source>
</evidence>
<dbReference type="EMBL" id="HBNS01020659">
    <property type="protein sequence ID" value="CAE4610058.1"/>
    <property type="molecule type" value="Transcribed_RNA"/>
</dbReference>
<feature type="domain" description="Clathrin/coatomer adaptor adaptin-like N-terminal" evidence="8">
    <location>
        <begin position="23"/>
        <end position="608"/>
    </location>
</feature>
<accession>A0A6V2FT10</accession>
<feature type="region of interest" description="Disordered" evidence="7">
    <location>
        <begin position="978"/>
        <end position="1073"/>
    </location>
</feature>
<evidence type="ECO:0000256" key="5">
    <source>
        <dbReference type="ARBA" id="ARBA00022927"/>
    </source>
</evidence>
<feature type="region of interest" description="Disordered" evidence="7">
    <location>
        <begin position="625"/>
        <end position="682"/>
    </location>
</feature>
<dbReference type="Gene3D" id="1.25.10.10">
    <property type="entry name" value="Leucine-rich Repeat Variant"/>
    <property type="match status" value="1"/>
</dbReference>
<name>A0A6V2FT10_9STRA</name>
<dbReference type="PANTHER" id="PTHR22781:SF12">
    <property type="entry name" value="AP-3 COMPLEX SUBUNIT DELTA-1"/>
    <property type="match status" value="1"/>
</dbReference>
<evidence type="ECO:0000313" key="11">
    <source>
        <dbReference type="EMBL" id="CAE4610060.1"/>
    </source>
</evidence>
<dbReference type="InterPro" id="IPR002553">
    <property type="entry name" value="Clathrin/coatomer_adapt-like_N"/>
</dbReference>
<evidence type="ECO:0000313" key="9">
    <source>
        <dbReference type="EMBL" id="CAE4610056.1"/>
    </source>
</evidence>
<evidence type="ECO:0000313" key="10">
    <source>
        <dbReference type="EMBL" id="CAE4610058.1"/>
    </source>
</evidence>
<feature type="compositionally biased region" description="Basic residues" evidence="7">
    <location>
        <begin position="1010"/>
        <end position="1027"/>
    </location>
</feature>
<feature type="compositionally biased region" description="Polar residues" evidence="7">
    <location>
        <begin position="850"/>
        <end position="865"/>
    </location>
</feature>
<evidence type="ECO:0000256" key="4">
    <source>
        <dbReference type="ARBA" id="ARBA00022737"/>
    </source>
</evidence>
<evidence type="ECO:0000256" key="3">
    <source>
        <dbReference type="ARBA" id="ARBA00022448"/>
    </source>
</evidence>
<dbReference type="GO" id="GO:0030123">
    <property type="term" value="C:AP-3 adaptor complex"/>
    <property type="evidence" value="ECO:0007669"/>
    <property type="project" value="InterPro"/>
</dbReference>
<evidence type="ECO:0000256" key="6">
    <source>
        <dbReference type="ARBA" id="ARBA00023136"/>
    </source>
</evidence>
<comment type="subcellular location">
    <subcellularLocation>
        <location evidence="1">Endomembrane system</location>
    </subcellularLocation>
</comment>
<proteinExistence type="inferred from homology"/>
<dbReference type="EMBL" id="HBNS01020658">
    <property type="protein sequence ID" value="CAE4610056.1"/>
    <property type="molecule type" value="Transcribed_RNA"/>
</dbReference>
<keyword evidence="6" id="KW-0472">Membrane</keyword>
<reference evidence="11" key="1">
    <citation type="submission" date="2021-01" db="EMBL/GenBank/DDBJ databases">
        <authorList>
            <person name="Corre E."/>
            <person name="Pelletier E."/>
            <person name="Niang G."/>
            <person name="Scheremetjew M."/>
            <person name="Finn R."/>
            <person name="Kale V."/>
            <person name="Holt S."/>
            <person name="Cochrane G."/>
            <person name="Meng A."/>
            <person name="Brown T."/>
            <person name="Cohen L."/>
        </authorList>
    </citation>
    <scope>NUCLEOTIDE SEQUENCE</scope>
    <source>
        <strain evidence="11">GSO104</strain>
    </source>
</reference>
<keyword evidence="3" id="KW-0813">Transport</keyword>
<feature type="region of interest" description="Disordered" evidence="7">
    <location>
        <begin position="772"/>
        <end position="900"/>
    </location>
</feature>
<sequence length="1368" mass="147932">MFEKTLTDVVKGIRASKRNTALYISQCIAEIKTEINSTDLFTKANALQKLTFLQMMGYNMSWASFATIETMSSPRFGHKRIGYLAASQGFNQNTDVILLTTNTLKKELRGAVGGGMSGVYEAGLAINCLSNIVTEDLARELLPDLTNLTSHPQPYLRKKALLCLFKLFVKYPQGLRLTFSRVQQCLDDTHPSVISCAVNVITELSDKNPRNYLHLAPAFFQLLTTSSNNWMLIKVVKLLGSLVPEEPRLARKLLDPLATIVRNTQAKSLLYEAVYTITLSLPYARKADGSMPASMPSIVALCAETLKTFVEEQDQNLKYLGLVGFGSLMVSHPKVLSSPDYRPLVLACLSDEDVTIRTRALDLLTGMTTRKNLRELVTQLLRHVDLATGEYKSDLVAKIIEMCSGEKYALLVDFEWYLDVLITLAYSQGIEQHGDLISGQIVDVALRVLPVRAYAVRRMADVLLDGTGRKKQKGLLEKEEDIMMDGTTRGECVMPEILPGAAWIVGEYSHLIETDSEIQYDVMSRGTYHSIIQAVMAPSNVDNILTSTQSVYVQCGMKVLAAASNAGKKCSDVELEACAETLTKSLPVFMQSVDVEVQERAFTSYHLLTSLGIIKASSLDGDNAFAPGLTPLDKEEEDESSEEESEEENAEGDLLDLVGSRPPASSNIKKTKKPSSSPATINSDLNLIAGGTLASRCRDVSKTLQYLLTPDPMKPVSAKAQRKKRLSPPTSLKLDLDAPINMSIFSSLLADERAQFGIGGGKLSIEAVSFTQQRPMRPADPTPVDTSFILSDSASTPNSGLVNNSNASQSFQHSGMTPQQRPQNQNQHDPFYLNSASPAMVEGTAFGSDPVQQSQTGQQPSSRFGTIQLVDGDDSDDDTHGRHKKKKKKHKKDKKQRKKDDIGLSFGDADFAALSGATEKAKSIPHATAALADLTVYSSEDDGDNDDNLLSMKPSAASKRGARSNEFKGLAKVDLTTPLRDDEVMPRNEHRVVPEKTVEEEESLGEEHGKKKKKKRKKEKKEKKKNGKKEEIETASIPSTATGDLLDFGGILSDGGAPTSSAAPTATPAPAAHPINSAFDDLLGLTAELAPTLPLAQPEEGIQGFTPIESPATKPLSSKKVGKSRVWQRGTIKASHAKQVSVSGGGRSFDWGNVSLEYRTQHAKAKGGGVGSALVILRVVNNTPDTALQNISVLLNGMDDPISLGDRVNAGSAVESNGKIGPFSYSASSPSLEIKGSLRLSGWSVPIKLTLPATMRLNPVAGLSLDAVMGELSANRWESHSAKVEVTSGLETAKAKSVLGSFLRAEEVDGGSSAHGTFASQTNAGTQVRVLIKVKESAGVANTVKVDIKCTDGQLCKSLISDVKKIIL</sequence>
<dbReference type="SUPFAM" id="SSF48371">
    <property type="entry name" value="ARM repeat"/>
    <property type="match status" value="1"/>
</dbReference>
<evidence type="ECO:0000256" key="1">
    <source>
        <dbReference type="ARBA" id="ARBA00004308"/>
    </source>
</evidence>
<evidence type="ECO:0000256" key="7">
    <source>
        <dbReference type="SAM" id="MobiDB-lite"/>
    </source>
</evidence>
<evidence type="ECO:0000256" key="2">
    <source>
        <dbReference type="ARBA" id="ARBA00006613"/>
    </source>
</evidence>
<feature type="region of interest" description="Disordered" evidence="7">
    <location>
        <begin position="939"/>
        <end position="964"/>
    </location>
</feature>
<dbReference type="InterPro" id="IPR011989">
    <property type="entry name" value="ARM-like"/>
</dbReference>
<dbReference type="EMBL" id="HBNS01020660">
    <property type="protein sequence ID" value="CAE4610060.1"/>
    <property type="molecule type" value="Transcribed_RNA"/>
</dbReference>
<organism evidence="11">
    <name type="scientific">Ditylum brightwellii</name>
    <dbReference type="NCBI Taxonomy" id="49249"/>
    <lineage>
        <taxon>Eukaryota</taxon>
        <taxon>Sar</taxon>
        <taxon>Stramenopiles</taxon>
        <taxon>Ochrophyta</taxon>
        <taxon>Bacillariophyta</taxon>
        <taxon>Mediophyceae</taxon>
        <taxon>Lithodesmiophycidae</taxon>
        <taxon>Lithodesmiales</taxon>
        <taxon>Lithodesmiaceae</taxon>
        <taxon>Ditylum</taxon>
    </lineage>
</organism>
<feature type="compositionally biased region" description="Acidic residues" evidence="7">
    <location>
        <begin position="634"/>
        <end position="654"/>
    </location>
</feature>
<evidence type="ECO:0000313" key="12">
    <source>
        <dbReference type="EMBL" id="CAE4610062.1"/>
    </source>
</evidence>
<dbReference type="GO" id="GO:0006896">
    <property type="term" value="P:Golgi to vacuole transport"/>
    <property type="evidence" value="ECO:0007669"/>
    <property type="project" value="TreeGrafter"/>
</dbReference>
<keyword evidence="4" id="KW-0677">Repeat</keyword>
<dbReference type="InterPro" id="IPR016024">
    <property type="entry name" value="ARM-type_fold"/>
</dbReference>
<feature type="compositionally biased region" description="Low complexity" evidence="7">
    <location>
        <begin position="1057"/>
        <end position="1072"/>
    </location>
</feature>
<dbReference type="InterPro" id="IPR017105">
    <property type="entry name" value="AP3_complex_dsu"/>
</dbReference>
<dbReference type="PANTHER" id="PTHR22781">
    <property type="entry name" value="DELTA ADAPTIN-RELATED"/>
    <property type="match status" value="1"/>
</dbReference>
<dbReference type="GO" id="GO:0006623">
    <property type="term" value="P:protein targeting to vacuole"/>
    <property type="evidence" value="ECO:0007669"/>
    <property type="project" value="TreeGrafter"/>
</dbReference>
<gene>
    <name evidence="9" type="ORF">DBRI00130_LOCUS16378</name>
    <name evidence="10" type="ORF">DBRI00130_LOCUS16379</name>
    <name evidence="11" type="ORF">DBRI00130_LOCUS16380</name>
    <name evidence="12" type="ORF">DBRI00130_LOCUS16381</name>
</gene>
<feature type="compositionally biased region" description="Polar residues" evidence="7">
    <location>
        <begin position="784"/>
        <end position="828"/>
    </location>
</feature>
<feature type="compositionally biased region" description="Basic residues" evidence="7">
    <location>
        <begin position="881"/>
        <end position="897"/>
    </location>
</feature>
<protein>
    <recommendedName>
        <fullName evidence="8">Clathrin/coatomer adaptor adaptin-like N-terminal domain-containing protein</fullName>
    </recommendedName>
</protein>
<dbReference type="GO" id="GO:0010008">
    <property type="term" value="C:endosome membrane"/>
    <property type="evidence" value="ECO:0007669"/>
    <property type="project" value="TreeGrafter"/>
</dbReference>
<dbReference type="Pfam" id="PF01602">
    <property type="entry name" value="Adaptin_N"/>
    <property type="match status" value="1"/>
</dbReference>
<feature type="compositionally biased region" description="Basic and acidic residues" evidence="7">
    <location>
        <begin position="979"/>
        <end position="997"/>
    </location>
</feature>
<dbReference type="EMBL" id="HBNS01020661">
    <property type="protein sequence ID" value="CAE4610062.1"/>
    <property type="molecule type" value="Transcribed_RNA"/>
</dbReference>
<keyword evidence="5" id="KW-0653">Protein transport</keyword>
<comment type="similarity">
    <text evidence="2">Belongs to the adaptor complexes large subunit family.</text>
</comment>